<protein>
    <submittedName>
        <fullName evidence="2">Uncharacterized protein</fullName>
    </submittedName>
</protein>
<feature type="coiled-coil region" evidence="1">
    <location>
        <begin position="72"/>
        <end position="113"/>
    </location>
</feature>
<evidence type="ECO:0000313" key="3">
    <source>
        <dbReference type="Proteomes" id="UP000199514"/>
    </source>
</evidence>
<proteinExistence type="predicted"/>
<dbReference type="Proteomes" id="UP000199514">
    <property type="component" value="Unassembled WGS sequence"/>
</dbReference>
<keyword evidence="3" id="KW-1185">Reference proteome</keyword>
<gene>
    <name evidence="2" type="ORF">SAMN05421780_11348</name>
</gene>
<keyword evidence="1" id="KW-0175">Coiled coil</keyword>
<dbReference type="RefSeq" id="WP_091516319.1">
    <property type="nucleotide sequence ID" value="NZ_FOLE01000013.1"/>
</dbReference>
<dbReference type="AlphaFoldDB" id="A0A1I1N8N7"/>
<dbReference type="EMBL" id="FOLE01000013">
    <property type="protein sequence ID" value="SFC94074.1"/>
    <property type="molecule type" value="Genomic_DNA"/>
</dbReference>
<dbReference type="STRING" id="927664.SAMN05421780_11348"/>
<organism evidence="2 3">
    <name type="scientific">Flexibacter flexilis DSM 6793</name>
    <dbReference type="NCBI Taxonomy" id="927664"/>
    <lineage>
        <taxon>Bacteria</taxon>
        <taxon>Pseudomonadati</taxon>
        <taxon>Bacteroidota</taxon>
        <taxon>Cytophagia</taxon>
        <taxon>Cytophagales</taxon>
        <taxon>Flexibacteraceae</taxon>
        <taxon>Flexibacter</taxon>
    </lineage>
</organism>
<accession>A0A1I1N8N7</accession>
<name>A0A1I1N8N7_9BACT</name>
<reference evidence="2 3" key="1">
    <citation type="submission" date="2016-10" db="EMBL/GenBank/DDBJ databases">
        <authorList>
            <person name="de Groot N.N."/>
        </authorList>
    </citation>
    <scope>NUCLEOTIDE SEQUENCE [LARGE SCALE GENOMIC DNA]</scope>
    <source>
        <strain evidence="2 3">DSM 6793</strain>
    </source>
</reference>
<feature type="coiled-coil region" evidence="1">
    <location>
        <begin position="519"/>
        <end position="546"/>
    </location>
</feature>
<evidence type="ECO:0000256" key="1">
    <source>
        <dbReference type="SAM" id="Coils"/>
    </source>
</evidence>
<sequence>MVSQNLQEQFADPSEKQQAQALLQFLDADKIPDLNQTAMFKTLQAVIAAHFLPSPLPDAQSDLGAAIKSSLLLQYENDKREINNQNEISAEKQVISENDRQDAQNKAQNAENLALRDAALAEIADQLNQLSSQPMMANLLADFDLTTAQTQFPQITETFKDSPDKQMLILKASYLLQQLQTQQEQPEVADFMAQNRESIHSLSQSYNQLAQAYTLPKIELKKPDALARETARKLSNSASATDLLQQPAAMVAALQQNTHIPTQSTHQEAFNQQLDSLKEAQTQDQKPLLDPETLDAIKGSMHQILNVLPTAGFVRTIADGMRNNAQLNHSSAFVLKNLQADPNGQVEIPLQFDSIQSSLVFKPDGAAMFPDLLQYDDLTGTLTSGYRPLPYATPKLNEFQQIIQSKDFNKQYSQSLQQEIKNKELSKPEDIVALAQTLYQDLYRQKTQELTQQLPTFNASVLNEFVQKQIQVEKVAANYDFGNQLKHRDRENPQVLTGSIPEERAAIDYMRVFANPLLSVRSRTKIAEAQDQLKQLKESDLNKKRAVKDPLFSKYFTRLQGDFKQDVVA</sequence>
<evidence type="ECO:0000313" key="2">
    <source>
        <dbReference type="EMBL" id="SFC94074.1"/>
    </source>
</evidence>